<dbReference type="EMBL" id="JAHQIW010000274">
    <property type="protein sequence ID" value="KAJ1347131.1"/>
    <property type="molecule type" value="Genomic_DNA"/>
</dbReference>
<name>A0AAD5MGB1_PARTN</name>
<feature type="non-terminal residue" evidence="2">
    <location>
        <position position="205"/>
    </location>
</feature>
<feature type="region of interest" description="Disordered" evidence="1">
    <location>
        <begin position="1"/>
        <end position="31"/>
    </location>
</feature>
<feature type="compositionally biased region" description="Polar residues" evidence="1">
    <location>
        <begin position="161"/>
        <end position="170"/>
    </location>
</feature>
<dbReference type="Proteomes" id="UP001196413">
    <property type="component" value="Unassembled WGS sequence"/>
</dbReference>
<feature type="compositionally biased region" description="Polar residues" evidence="1">
    <location>
        <begin position="141"/>
        <end position="153"/>
    </location>
</feature>
<reference evidence="2" key="1">
    <citation type="submission" date="2021-06" db="EMBL/GenBank/DDBJ databases">
        <title>Parelaphostrongylus tenuis whole genome reference sequence.</title>
        <authorList>
            <person name="Garwood T.J."/>
            <person name="Larsen P.A."/>
            <person name="Fountain-Jones N.M."/>
            <person name="Garbe J.R."/>
            <person name="Macchietto M.G."/>
            <person name="Kania S.A."/>
            <person name="Gerhold R.W."/>
            <person name="Richards J.E."/>
            <person name="Wolf T.M."/>
        </authorList>
    </citation>
    <scope>NUCLEOTIDE SEQUENCE</scope>
    <source>
        <strain evidence="2">MNPRO001-30</strain>
        <tissue evidence="2">Meninges</tissue>
    </source>
</reference>
<organism evidence="2 3">
    <name type="scientific">Parelaphostrongylus tenuis</name>
    <name type="common">Meningeal worm</name>
    <dbReference type="NCBI Taxonomy" id="148309"/>
    <lineage>
        <taxon>Eukaryota</taxon>
        <taxon>Metazoa</taxon>
        <taxon>Ecdysozoa</taxon>
        <taxon>Nematoda</taxon>
        <taxon>Chromadorea</taxon>
        <taxon>Rhabditida</taxon>
        <taxon>Rhabditina</taxon>
        <taxon>Rhabditomorpha</taxon>
        <taxon>Strongyloidea</taxon>
        <taxon>Metastrongylidae</taxon>
        <taxon>Parelaphostrongylus</taxon>
    </lineage>
</organism>
<feature type="compositionally biased region" description="Polar residues" evidence="1">
    <location>
        <begin position="1"/>
        <end position="11"/>
    </location>
</feature>
<keyword evidence="3" id="KW-1185">Reference proteome</keyword>
<feature type="region of interest" description="Disordered" evidence="1">
    <location>
        <begin position="141"/>
        <end position="205"/>
    </location>
</feature>
<gene>
    <name evidence="2" type="ORF">KIN20_002104</name>
</gene>
<sequence>MQRCLNPTTDATPVYDPGRFSPPQLDTPPPPPVLNTPEQRNFNFGSTTGDLFSFEKHNNSCWNSSEKINNNHSVTRKFSAVADFFSPPSRPEVEDAVANNRNMNDYQSMQLNTMHWLKPPLFQQIAVQSPQVHSINNTTIQRKISRPSPSDLSIGSPPFASPSQTNNAQMDQVHVSMVSPQSIITPASQMKSDDNQSTSEIGMNA</sequence>
<protein>
    <submittedName>
        <fullName evidence="2">Uncharacterized protein</fullName>
    </submittedName>
</protein>
<dbReference type="AlphaFoldDB" id="A0AAD5MGB1"/>
<accession>A0AAD5MGB1</accession>
<comment type="caution">
    <text evidence="2">The sequence shown here is derived from an EMBL/GenBank/DDBJ whole genome shotgun (WGS) entry which is preliminary data.</text>
</comment>
<evidence type="ECO:0000313" key="2">
    <source>
        <dbReference type="EMBL" id="KAJ1347131.1"/>
    </source>
</evidence>
<feature type="compositionally biased region" description="Polar residues" evidence="1">
    <location>
        <begin position="178"/>
        <end position="205"/>
    </location>
</feature>
<evidence type="ECO:0000256" key="1">
    <source>
        <dbReference type="SAM" id="MobiDB-lite"/>
    </source>
</evidence>
<evidence type="ECO:0000313" key="3">
    <source>
        <dbReference type="Proteomes" id="UP001196413"/>
    </source>
</evidence>
<proteinExistence type="predicted"/>